<comment type="caution">
    <text evidence="3">The sequence shown here is derived from an EMBL/GenBank/DDBJ whole genome shotgun (WGS) entry which is preliminary data.</text>
</comment>
<dbReference type="Proteomes" id="UP000749040">
    <property type="component" value="Unassembled WGS sequence"/>
</dbReference>
<protein>
    <submittedName>
        <fullName evidence="3">Class F sortase</fullName>
    </submittedName>
</protein>
<organism evidence="3 4">
    <name type="scientific">Actinacidiphila acididurans</name>
    <dbReference type="NCBI Taxonomy" id="2784346"/>
    <lineage>
        <taxon>Bacteria</taxon>
        <taxon>Bacillati</taxon>
        <taxon>Actinomycetota</taxon>
        <taxon>Actinomycetes</taxon>
        <taxon>Kitasatosporales</taxon>
        <taxon>Streptomycetaceae</taxon>
        <taxon>Actinacidiphila</taxon>
    </lineage>
</organism>
<evidence type="ECO:0000313" key="4">
    <source>
        <dbReference type="Proteomes" id="UP000749040"/>
    </source>
</evidence>
<dbReference type="NCBIfam" id="NF033748">
    <property type="entry name" value="class_F_sortase"/>
    <property type="match status" value="1"/>
</dbReference>
<dbReference type="EMBL" id="JADKYB010000008">
    <property type="protein sequence ID" value="MBM9506153.1"/>
    <property type="molecule type" value="Genomic_DNA"/>
</dbReference>
<keyword evidence="1" id="KW-0378">Hydrolase</keyword>
<evidence type="ECO:0000313" key="3">
    <source>
        <dbReference type="EMBL" id="MBM9506153.1"/>
    </source>
</evidence>
<dbReference type="RefSeq" id="WP_205358019.1">
    <property type="nucleotide sequence ID" value="NZ_JADKYB010000008.1"/>
</dbReference>
<proteinExistence type="predicted"/>
<feature type="compositionally biased region" description="Low complexity" evidence="2">
    <location>
        <begin position="43"/>
        <end position="57"/>
    </location>
</feature>
<gene>
    <name evidence="3" type="ORF">ITX44_16655</name>
</gene>
<dbReference type="CDD" id="cd05829">
    <property type="entry name" value="Sortase_F"/>
    <property type="match status" value="1"/>
</dbReference>
<name>A0ABS2TW15_9ACTN</name>
<reference evidence="3 4" key="1">
    <citation type="submission" date="2021-01" db="EMBL/GenBank/DDBJ databases">
        <title>Streptomyces acididurans sp. nov., isolated from a peat swamp forest soil.</title>
        <authorList>
            <person name="Chantavorakit T."/>
            <person name="Duangmal K."/>
        </authorList>
    </citation>
    <scope>NUCLEOTIDE SEQUENCE [LARGE SCALE GENOMIC DNA]</scope>
    <source>
        <strain evidence="3 4">KK5PA1</strain>
    </source>
</reference>
<dbReference type="InterPro" id="IPR005754">
    <property type="entry name" value="Sortase"/>
</dbReference>
<dbReference type="SUPFAM" id="SSF63817">
    <property type="entry name" value="Sortase"/>
    <property type="match status" value="1"/>
</dbReference>
<dbReference type="InterPro" id="IPR023365">
    <property type="entry name" value="Sortase_dom-sf"/>
</dbReference>
<feature type="region of interest" description="Disordered" evidence="2">
    <location>
        <begin position="35"/>
        <end position="60"/>
    </location>
</feature>
<sequence>MHIPAVPRIRPRLVLLLLALPLSALLIGCGGGRTGTSTPANLPPAASSTARPTPGTAEAMPPSVPVRVTIPAAGVDTGPLLRLGLNTDGTLQVPSTDRADRIGWYTGAVTPGQIGPAILVGHLDSVNGPAVMRNVTRIKPGDRITVLRADGTRAIFSVTRLQQVDKAHFPTGQVYGDTDSPQLRLITCGGTLTHGHHPDDIIVYAALAGRQ</sequence>
<dbReference type="InterPro" id="IPR042001">
    <property type="entry name" value="Sortase_F"/>
</dbReference>
<accession>A0ABS2TW15</accession>
<evidence type="ECO:0000256" key="2">
    <source>
        <dbReference type="SAM" id="MobiDB-lite"/>
    </source>
</evidence>
<dbReference type="Gene3D" id="2.40.260.10">
    <property type="entry name" value="Sortase"/>
    <property type="match status" value="1"/>
</dbReference>
<dbReference type="Pfam" id="PF04203">
    <property type="entry name" value="Sortase"/>
    <property type="match status" value="1"/>
</dbReference>
<keyword evidence="4" id="KW-1185">Reference proteome</keyword>
<evidence type="ECO:0000256" key="1">
    <source>
        <dbReference type="ARBA" id="ARBA00022801"/>
    </source>
</evidence>